<gene>
    <name evidence="1" type="ORF">UFOPK4146_01101</name>
</gene>
<evidence type="ECO:0000313" key="1">
    <source>
        <dbReference type="EMBL" id="CAB5032081.1"/>
    </source>
</evidence>
<sequence length="58" mass="5884">MKSWKVDTLVGSTVHGVNYGNAGMSALNSAVGKFYTGGAKDSAGFIKGLKAAYAADKA</sequence>
<name>A0A6J7RT92_9ZZZZ</name>
<proteinExistence type="predicted"/>
<protein>
    <submittedName>
        <fullName evidence="1">Unannotated protein</fullName>
    </submittedName>
</protein>
<accession>A0A6J7RT92</accession>
<reference evidence="1" key="1">
    <citation type="submission" date="2020-05" db="EMBL/GenBank/DDBJ databases">
        <authorList>
            <person name="Chiriac C."/>
            <person name="Salcher M."/>
            <person name="Ghai R."/>
            <person name="Kavagutti S V."/>
        </authorList>
    </citation>
    <scope>NUCLEOTIDE SEQUENCE</scope>
</reference>
<dbReference type="AlphaFoldDB" id="A0A6J7RT92"/>
<organism evidence="1">
    <name type="scientific">freshwater metagenome</name>
    <dbReference type="NCBI Taxonomy" id="449393"/>
    <lineage>
        <taxon>unclassified sequences</taxon>
        <taxon>metagenomes</taxon>
        <taxon>ecological metagenomes</taxon>
    </lineage>
</organism>
<dbReference type="EMBL" id="CAFBPT010000010">
    <property type="protein sequence ID" value="CAB5032081.1"/>
    <property type="molecule type" value="Genomic_DNA"/>
</dbReference>